<sequence length="122" mass="13966">MNILQHIPTTKYSDIMVTLNLLTPPDPSKAQVEFTYRASSVYPSCCRSSKKASGNPKQAWNKLRWRMDQLPYGFHEDGFTSGLRAGVPLGWSRALAWRSIRCKVLVHWRRCPTEEDKPGQES</sequence>
<dbReference type="AlphaFoldDB" id="A0A3N4K4N2"/>
<evidence type="ECO:0000313" key="1">
    <source>
        <dbReference type="EMBL" id="RPB05514.1"/>
    </source>
</evidence>
<evidence type="ECO:0000313" key="2">
    <source>
        <dbReference type="Proteomes" id="UP000276215"/>
    </source>
</evidence>
<dbReference type="STRING" id="1336337.A0A3N4K4N2"/>
<protein>
    <submittedName>
        <fullName evidence="1">Uncharacterized protein</fullName>
    </submittedName>
</protein>
<dbReference type="Proteomes" id="UP000276215">
    <property type="component" value="Unassembled WGS sequence"/>
</dbReference>
<keyword evidence="2" id="KW-1185">Reference proteome</keyword>
<dbReference type="OrthoDB" id="5977668at2759"/>
<accession>A0A3N4K4N2</accession>
<proteinExistence type="predicted"/>
<gene>
    <name evidence="1" type="ORF">L873DRAFT_799256</name>
</gene>
<name>A0A3N4K4N2_9PEZI</name>
<organism evidence="1 2">
    <name type="scientific">Choiromyces venosus 120613-1</name>
    <dbReference type="NCBI Taxonomy" id="1336337"/>
    <lineage>
        <taxon>Eukaryota</taxon>
        <taxon>Fungi</taxon>
        <taxon>Dikarya</taxon>
        <taxon>Ascomycota</taxon>
        <taxon>Pezizomycotina</taxon>
        <taxon>Pezizomycetes</taxon>
        <taxon>Pezizales</taxon>
        <taxon>Tuberaceae</taxon>
        <taxon>Choiromyces</taxon>
    </lineage>
</organism>
<reference evidence="1 2" key="1">
    <citation type="journal article" date="2018" name="Nat. Ecol. Evol.">
        <title>Pezizomycetes genomes reveal the molecular basis of ectomycorrhizal truffle lifestyle.</title>
        <authorList>
            <person name="Murat C."/>
            <person name="Payen T."/>
            <person name="Noel B."/>
            <person name="Kuo A."/>
            <person name="Morin E."/>
            <person name="Chen J."/>
            <person name="Kohler A."/>
            <person name="Krizsan K."/>
            <person name="Balestrini R."/>
            <person name="Da Silva C."/>
            <person name="Montanini B."/>
            <person name="Hainaut M."/>
            <person name="Levati E."/>
            <person name="Barry K.W."/>
            <person name="Belfiori B."/>
            <person name="Cichocki N."/>
            <person name="Clum A."/>
            <person name="Dockter R.B."/>
            <person name="Fauchery L."/>
            <person name="Guy J."/>
            <person name="Iotti M."/>
            <person name="Le Tacon F."/>
            <person name="Lindquist E.A."/>
            <person name="Lipzen A."/>
            <person name="Malagnac F."/>
            <person name="Mello A."/>
            <person name="Molinier V."/>
            <person name="Miyauchi S."/>
            <person name="Poulain J."/>
            <person name="Riccioni C."/>
            <person name="Rubini A."/>
            <person name="Sitrit Y."/>
            <person name="Splivallo R."/>
            <person name="Traeger S."/>
            <person name="Wang M."/>
            <person name="Zifcakova L."/>
            <person name="Wipf D."/>
            <person name="Zambonelli A."/>
            <person name="Paolocci F."/>
            <person name="Nowrousian M."/>
            <person name="Ottonello S."/>
            <person name="Baldrian P."/>
            <person name="Spatafora J.W."/>
            <person name="Henrissat B."/>
            <person name="Nagy L.G."/>
            <person name="Aury J.M."/>
            <person name="Wincker P."/>
            <person name="Grigoriev I.V."/>
            <person name="Bonfante P."/>
            <person name="Martin F.M."/>
        </authorList>
    </citation>
    <scope>NUCLEOTIDE SEQUENCE [LARGE SCALE GENOMIC DNA]</scope>
    <source>
        <strain evidence="1 2">120613-1</strain>
    </source>
</reference>
<dbReference type="EMBL" id="ML120353">
    <property type="protein sequence ID" value="RPB05514.1"/>
    <property type="molecule type" value="Genomic_DNA"/>
</dbReference>